<dbReference type="AlphaFoldDB" id="A0A423SDE0"/>
<protein>
    <submittedName>
        <fullName evidence="2">Uncharacterized protein</fullName>
    </submittedName>
</protein>
<keyword evidence="3" id="KW-1185">Reference proteome</keyword>
<feature type="compositionally biased region" description="Basic and acidic residues" evidence="1">
    <location>
        <begin position="254"/>
        <end position="263"/>
    </location>
</feature>
<evidence type="ECO:0000313" key="2">
    <source>
        <dbReference type="EMBL" id="ROT62195.1"/>
    </source>
</evidence>
<organism evidence="2 3">
    <name type="scientific">Penaeus vannamei</name>
    <name type="common">Whiteleg shrimp</name>
    <name type="synonym">Litopenaeus vannamei</name>
    <dbReference type="NCBI Taxonomy" id="6689"/>
    <lineage>
        <taxon>Eukaryota</taxon>
        <taxon>Metazoa</taxon>
        <taxon>Ecdysozoa</taxon>
        <taxon>Arthropoda</taxon>
        <taxon>Crustacea</taxon>
        <taxon>Multicrustacea</taxon>
        <taxon>Malacostraca</taxon>
        <taxon>Eumalacostraca</taxon>
        <taxon>Eucarida</taxon>
        <taxon>Decapoda</taxon>
        <taxon>Dendrobranchiata</taxon>
        <taxon>Penaeoidea</taxon>
        <taxon>Penaeidae</taxon>
        <taxon>Penaeus</taxon>
    </lineage>
</organism>
<evidence type="ECO:0000313" key="3">
    <source>
        <dbReference type="Proteomes" id="UP000283509"/>
    </source>
</evidence>
<proteinExistence type="predicted"/>
<reference evidence="2 3" key="1">
    <citation type="submission" date="2018-04" db="EMBL/GenBank/DDBJ databases">
        <authorList>
            <person name="Zhang X."/>
            <person name="Yuan J."/>
            <person name="Li F."/>
            <person name="Xiang J."/>
        </authorList>
    </citation>
    <scope>NUCLEOTIDE SEQUENCE [LARGE SCALE GENOMIC DNA]</scope>
    <source>
        <tissue evidence="2">Muscle</tissue>
    </source>
</reference>
<accession>A0A423SDE0</accession>
<reference evidence="2 3" key="2">
    <citation type="submission" date="2019-01" db="EMBL/GenBank/DDBJ databases">
        <title>The decoding of complex shrimp genome reveals the adaptation for benthos swimmer, frequently molting mechanism and breeding impact on genome.</title>
        <authorList>
            <person name="Sun Y."/>
            <person name="Gao Y."/>
            <person name="Yu Y."/>
        </authorList>
    </citation>
    <scope>NUCLEOTIDE SEQUENCE [LARGE SCALE GENOMIC DNA]</scope>
    <source>
        <tissue evidence="2">Muscle</tissue>
    </source>
</reference>
<feature type="region of interest" description="Disordered" evidence="1">
    <location>
        <begin position="223"/>
        <end position="269"/>
    </location>
</feature>
<dbReference type="EMBL" id="QCYY01003774">
    <property type="protein sequence ID" value="ROT62195.1"/>
    <property type="molecule type" value="Genomic_DNA"/>
</dbReference>
<name>A0A423SDE0_PENVA</name>
<comment type="caution">
    <text evidence="2">The sequence shown here is derived from an EMBL/GenBank/DDBJ whole genome shotgun (WGS) entry which is preliminary data.</text>
</comment>
<evidence type="ECO:0000256" key="1">
    <source>
        <dbReference type="SAM" id="MobiDB-lite"/>
    </source>
</evidence>
<dbReference type="Proteomes" id="UP000283509">
    <property type="component" value="Unassembled WGS sequence"/>
</dbReference>
<sequence length="381" mass="43749">MALRRLFAYNKKKQVFDDIFREALRKLVGDEPLAKDSVRFQALRKILERSLISRCRYVSLKSHAETFDLAIRGLRKVEENFAILRPISYSSTSLWERIRAKYRFTSYLENTVLVAMKRKLLAFDYDIQTFDGIMCQAVQRLLAGRNLLENSSLAQAFSVLLNYVTSRVVTEELKPLILPLHVVTLWRNWFGGQKSPTYVSKQERMRRAVAEVIDQQVLDRFQEPRITSRSPQDDTNLRLGAPVRTTERASAVDPEAKRDEADPARSSPVAPLKNDVVEIYDAIGMLLGRGSQSRWVPAQLSQSVKHAMFDLLAYNYNDSFSHAHKQAVMKLIGSQPLERGSRRYSALRRILEWERIVMKTITASATKTENRTVTSVVHLSK</sequence>
<gene>
    <name evidence="2" type="ORF">C7M84_019972</name>
</gene>